<proteinExistence type="predicted"/>
<evidence type="ECO:0000313" key="2">
    <source>
        <dbReference type="Proteomes" id="UP001732700"/>
    </source>
</evidence>
<sequence length="239" mass="25924">MGLFGVRIRNVVSIALSDGPKVLFACSGIAFDSGHFTRFLTSESLVRVFNENYRRQGHGSLNIEVCRNGDVARGILGSYRSDYGIAVVNIVSVTLGVHPVDLYRQVEVLPCSKVVAVARANSGTLMATTGTLTGDSSGSEDGTQLMLSTCKISKAWEGGPLFDCDGNFVGMNLFLVGEGTSFGVTLLSMYVSFSSQKSYLPCITLYISVLICYMLHNFVAIKRLMQFKNRSRPKSILAC</sequence>
<protein>
    <submittedName>
        <fullName evidence="1">Uncharacterized protein</fullName>
    </submittedName>
</protein>
<organism evidence="1 2">
    <name type="scientific">Avena sativa</name>
    <name type="common">Oat</name>
    <dbReference type="NCBI Taxonomy" id="4498"/>
    <lineage>
        <taxon>Eukaryota</taxon>
        <taxon>Viridiplantae</taxon>
        <taxon>Streptophyta</taxon>
        <taxon>Embryophyta</taxon>
        <taxon>Tracheophyta</taxon>
        <taxon>Spermatophyta</taxon>
        <taxon>Magnoliopsida</taxon>
        <taxon>Liliopsida</taxon>
        <taxon>Poales</taxon>
        <taxon>Poaceae</taxon>
        <taxon>BOP clade</taxon>
        <taxon>Pooideae</taxon>
        <taxon>Poodae</taxon>
        <taxon>Poeae</taxon>
        <taxon>Poeae Chloroplast Group 1 (Aveneae type)</taxon>
        <taxon>Aveninae</taxon>
        <taxon>Avena</taxon>
    </lineage>
</organism>
<accession>A0ACD6ARR4</accession>
<dbReference type="Proteomes" id="UP001732700">
    <property type="component" value="Unassembled WGS sequence"/>
</dbReference>
<dbReference type="EnsemblPlants" id="AVESA.00010b.r2.UnG1451710.1">
    <property type="protein sequence ID" value="AVESA.00010b.r2.UnG1451710.1.CDS"/>
    <property type="gene ID" value="AVESA.00010b.r2.UnG1451710"/>
</dbReference>
<keyword evidence="2" id="KW-1185">Reference proteome</keyword>
<reference evidence="1" key="1">
    <citation type="submission" date="2025-09" db="UniProtKB">
        <authorList>
            <consortium name="EnsemblPlants"/>
        </authorList>
    </citation>
    <scope>IDENTIFICATION</scope>
</reference>
<name>A0ACD6ARR4_AVESA</name>
<evidence type="ECO:0000313" key="1">
    <source>
        <dbReference type="EnsemblPlants" id="AVESA.00010b.r2.UnG1451710.1.CDS"/>
    </source>
</evidence>